<evidence type="ECO:0000256" key="1">
    <source>
        <dbReference type="ARBA" id="ARBA00005125"/>
    </source>
</evidence>
<evidence type="ECO:0000313" key="4">
    <source>
        <dbReference type="EMBL" id="ADU35571.1"/>
    </source>
</evidence>
<dbReference type="KEGG" id="vpe:Varpa_1355"/>
<sequence>MLTPGAPSLPDARRLLLIGGCGYIGSFLHSRLLSGGFEVTVCDLLARGNPLGIEVIRSDYAVLPADFLQQFCAVLWFGGHSSVKQAIEDPDGAVSNNCLNLFVFAKKLHPSTKLIYASTGSLYSTKERDFAPASESSTAHIPTQNAYDMSKFAFDYLAQNFLENFHALRMGTLAGYSPNLREELVFNAMNLSAMRTGRVHLKNSGARRTILFLSDLWVLIEKLLTTECKPGICNAGSLSFTLGELAHAVAATWQAEVSDEGESETYSFLLDTTQMKTLCGHPLATIGIGEHCRQFIDEYRTARGIS</sequence>
<dbReference type="InterPro" id="IPR001509">
    <property type="entry name" value="Epimerase_deHydtase"/>
</dbReference>
<comment type="pathway">
    <text evidence="1">Bacterial outer membrane biogenesis; LPS O-antigen biosynthesis.</text>
</comment>
<feature type="domain" description="NAD-dependent epimerase/dehydratase" evidence="3">
    <location>
        <begin position="16"/>
        <end position="235"/>
    </location>
</feature>
<dbReference type="Pfam" id="PF01370">
    <property type="entry name" value="Epimerase"/>
    <property type="match status" value="1"/>
</dbReference>
<gene>
    <name evidence="4" type="ordered locus">Varpa_1355</name>
</gene>
<dbReference type="STRING" id="595537.Varpa_1355"/>
<dbReference type="InterPro" id="IPR036291">
    <property type="entry name" value="NAD(P)-bd_dom_sf"/>
</dbReference>
<organism evidence="4 5">
    <name type="scientific">Variovorax paradoxus (strain EPS)</name>
    <dbReference type="NCBI Taxonomy" id="595537"/>
    <lineage>
        <taxon>Bacteria</taxon>
        <taxon>Pseudomonadati</taxon>
        <taxon>Pseudomonadota</taxon>
        <taxon>Betaproteobacteria</taxon>
        <taxon>Burkholderiales</taxon>
        <taxon>Comamonadaceae</taxon>
        <taxon>Variovorax</taxon>
    </lineage>
</organism>
<proteinExistence type="inferred from homology"/>
<dbReference type="SUPFAM" id="SSF51735">
    <property type="entry name" value="NAD(P)-binding Rossmann-fold domains"/>
    <property type="match status" value="1"/>
</dbReference>
<accession>E6V0G7</accession>
<dbReference type="EMBL" id="CP002417">
    <property type="protein sequence ID" value="ADU35571.1"/>
    <property type="molecule type" value="Genomic_DNA"/>
</dbReference>
<dbReference type="HOGENOM" id="CLU_936194_0_0_4"/>
<reference evidence="5" key="1">
    <citation type="submission" date="2010-12" db="EMBL/GenBank/DDBJ databases">
        <title>Complete sequence of Variovorax paradoxus EPS.</title>
        <authorList>
            <consortium name="US DOE Joint Genome Institute"/>
            <person name="Lucas S."/>
            <person name="Copeland A."/>
            <person name="Lapidus A."/>
            <person name="Cheng J.-F."/>
            <person name="Goodwin L."/>
            <person name="Pitluck S."/>
            <person name="Teshima H."/>
            <person name="Detter J.C."/>
            <person name="Han C."/>
            <person name="Tapia R."/>
            <person name="Land M."/>
            <person name="Hauser L."/>
            <person name="Kyrpides N."/>
            <person name="Ivanova N."/>
            <person name="Ovchinnikova G."/>
            <person name="Orwin P."/>
            <person name="Han J.-I.G."/>
            <person name="Woyke T."/>
        </authorList>
    </citation>
    <scope>NUCLEOTIDE SEQUENCE [LARGE SCALE GENOMIC DNA]</scope>
    <source>
        <strain evidence="5">EPS</strain>
    </source>
</reference>
<reference evidence="4 5" key="2">
    <citation type="journal article" date="2013" name="Genome Announc.">
        <title>Genome of the Root-Associated Plant Growth-Promoting Bacterium Variovorax paradoxus Strain EPS.</title>
        <authorList>
            <person name="Han J.I."/>
            <person name="Spain J.C."/>
            <person name="Leadbetter J.R."/>
            <person name="Ovchinnikova G."/>
            <person name="Goodwin L.A."/>
            <person name="Han C.S."/>
            <person name="Woyke T."/>
            <person name="Davenport K.W."/>
            <person name="Orwin P.M."/>
        </authorList>
    </citation>
    <scope>NUCLEOTIDE SEQUENCE [LARGE SCALE GENOMIC DNA]</scope>
    <source>
        <strain evidence="4 5">EPS</strain>
    </source>
</reference>
<dbReference type="eggNOG" id="COG0451">
    <property type="taxonomic scope" value="Bacteria"/>
</dbReference>
<evidence type="ECO:0000313" key="5">
    <source>
        <dbReference type="Proteomes" id="UP000008917"/>
    </source>
</evidence>
<comment type="similarity">
    <text evidence="2">Belongs to the NAD(P)-dependent epimerase/dehydratase family.</text>
</comment>
<protein>
    <submittedName>
        <fullName evidence="4">NAD-dependent epimerase/dehydratase</fullName>
    </submittedName>
</protein>
<dbReference type="AlphaFoldDB" id="E6V0G7"/>
<dbReference type="PANTHER" id="PTHR43000">
    <property type="entry name" value="DTDP-D-GLUCOSE 4,6-DEHYDRATASE-RELATED"/>
    <property type="match status" value="1"/>
</dbReference>
<evidence type="ECO:0000259" key="3">
    <source>
        <dbReference type="Pfam" id="PF01370"/>
    </source>
</evidence>
<dbReference type="Gene3D" id="3.40.50.720">
    <property type="entry name" value="NAD(P)-binding Rossmann-like Domain"/>
    <property type="match status" value="1"/>
</dbReference>
<evidence type="ECO:0000256" key="2">
    <source>
        <dbReference type="ARBA" id="ARBA00007637"/>
    </source>
</evidence>
<name>E6V0G7_VARPE</name>
<dbReference type="Proteomes" id="UP000008917">
    <property type="component" value="Chromosome"/>
</dbReference>